<organism evidence="3 4">
    <name type="scientific">Corchorus capsularis</name>
    <name type="common">Jute</name>
    <dbReference type="NCBI Taxonomy" id="210143"/>
    <lineage>
        <taxon>Eukaryota</taxon>
        <taxon>Viridiplantae</taxon>
        <taxon>Streptophyta</taxon>
        <taxon>Embryophyta</taxon>
        <taxon>Tracheophyta</taxon>
        <taxon>Spermatophyta</taxon>
        <taxon>Magnoliopsida</taxon>
        <taxon>eudicotyledons</taxon>
        <taxon>Gunneridae</taxon>
        <taxon>Pentapetalae</taxon>
        <taxon>rosids</taxon>
        <taxon>malvids</taxon>
        <taxon>Malvales</taxon>
        <taxon>Malvaceae</taxon>
        <taxon>Grewioideae</taxon>
        <taxon>Apeibeae</taxon>
        <taxon>Corchorus</taxon>
    </lineage>
</organism>
<dbReference type="AlphaFoldDB" id="A0A1R3GQ92"/>
<dbReference type="Pfam" id="PF14291">
    <property type="entry name" value="DUF4371"/>
    <property type="match status" value="1"/>
</dbReference>
<dbReference type="PANTHER" id="PTHR11697:SF230">
    <property type="entry name" value="ZINC FINGER, MYM DOMAIN CONTAINING 1"/>
    <property type="match status" value="1"/>
</dbReference>
<evidence type="ECO:0000313" key="4">
    <source>
        <dbReference type="Proteomes" id="UP000188268"/>
    </source>
</evidence>
<keyword evidence="4" id="KW-1185">Reference proteome</keyword>
<dbReference type="InterPro" id="IPR006580">
    <property type="entry name" value="Znf_TTF"/>
</dbReference>
<name>A0A1R3GQ92_COCAP</name>
<protein>
    <submittedName>
        <fullName evidence="3">Zinc finger, TTF-type</fullName>
    </submittedName>
</protein>
<feature type="domain" description="TTF-type" evidence="2">
    <location>
        <begin position="100"/>
        <end position="199"/>
    </location>
</feature>
<dbReference type="OrthoDB" id="999779at2759"/>
<dbReference type="InterPro" id="IPR012337">
    <property type="entry name" value="RNaseH-like_sf"/>
</dbReference>
<dbReference type="InterPro" id="IPR055298">
    <property type="entry name" value="AtLOH3-like"/>
</dbReference>
<comment type="caution">
    <text evidence="3">The sequence shown here is derived from an EMBL/GenBank/DDBJ whole genome shotgun (WGS) entry which is preliminary data.</text>
</comment>
<dbReference type="OMA" id="SHHESAG"/>
<evidence type="ECO:0000313" key="3">
    <source>
        <dbReference type="EMBL" id="OMO60242.1"/>
    </source>
</evidence>
<feature type="compositionally biased region" description="Low complexity" evidence="1">
    <location>
        <begin position="41"/>
        <end position="50"/>
    </location>
</feature>
<accession>A0A1R3GQ92</accession>
<dbReference type="PANTHER" id="PTHR11697">
    <property type="entry name" value="GENERAL TRANSCRIPTION FACTOR 2-RELATED ZINC FINGER PROTEIN"/>
    <property type="match status" value="1"/>
</dbReference>
<dbReference type="EMBL" id="AWWV01013730">
    <property type="protein sequence ID" value="OMO60242.1"/>
    <property type="molecule type" value="Genomic_DNA"/>
</dbReference>
<dbReference type="InterPro" id="IPR025398">
    <property type="entry name" value="DUF4371"/>
</dbReference>
<dbReference type="SMART" id="SM00597">
    <property type="entry name" value="ZnF_TTF"/>
    <property type="match status" value="1"/>
</dbReference>
<feature type="region of interest" description="Disordered" evidence="1">
    <location>
        <begin position="20"/>
        <end position="66"/>
    </location>
</feature>
<proteinExistence type="predicted"/>
<reference evidence="3 4" key="1">
    <citation type="submission" date="2013-09" db="EMBL/GenBank/DDBJ databases">
        <title>Corchorus capsularis genome sequencing.</title>
        <authorList>
            <person name="Alam M."/>
            <person name="Haque M.S."/>
            <person name="Islam M.S."/>
            <person name="Emdad E.M."/>
            <person name="Islam M.M."/>
            <person name="Ahmed B."/>
            <person name="Halim A."/>
            <person name="Hossen Q.M.M."/>
            <person name="Hossain M.Z."/>
            <person name="Ahmed R."/>
            <person name="Khan M.M."/>
            <person name="Islam R."/>
            <person name="Rashid M.M."/>
            <person name="Khan S.A."/>
            <person name="Rahman M.S."/>
            <person name="Alam M."/>
        </authorList>
    </citation>
    <scope>NUCLEOTIDE SEQUENCE [LARGE SCALE GENOMIC DNA]</scope>
    <source>
        <strain evidence="4">cv. CVL-1</strain>
        <tissue evidence="3">Whole seedling</tissue>
    </source>
</reference>
<sequence length="578" mass="66884">MSKQKKLDFFFKKRGIDVDNSECETETPTKSPRVKDQLPNESPKSPPNVVEEPEPEMDPGLRRPMWEHPVNKRDEIRRYYLMKGPYQIHLSNYPLSSEKHPRYFQYSWFDQFHWLEYSPTTDLAYCQPCYLFNMKSDGRPGWDVFTIKGFRNWKKVKAGKECAFRNHIGDDPCSPHNNAVRSCEELKKQAGDIDKVMHAQTSEQIRNNQLRLKTSIDVVRWLAFQACAFRAHRLQLTVVAASREVPSVHEFFNNLTFIINCVDALCKRRNELHAIHKAKIERLVSSSEIVTGKGANHVSTLQRAGDTRWGSNYYSICSLLVLFDETCSVLENIKKDGSTYSQRGDVSAALNMIESFEFIFILHLMKELMGISDILCALQQKSQDILNAMHLVSSTKMLIEELREEGWNGLLENVNSFCENHDLSAQFGGGRRRRQQDQITIEHHYHFDIFNVAIDFQLQELNNRFNVQAMDLLTLSSTLDPREKFKSFNIDKICTLAEKHYHLDFTEFCDEKNRLKVLFKSTDVSHKWASPTIRWVKLNTGSVSDKDDEIAAISVRRVAIVALDWVASHVKKDMCPSD</sequence>
<evidence type="ECO:0000259" key="2">
    <source>
        <dbReference type="SMART" id="SM00597"/>
    </source>
</evidence>
<evidence type="ECO:0000256" key="1">
    <source>
        <dbReference type="SAM" id="MobiDB-lite"/>
    </source>
</evidence>
<dbReference type="SUPFAM" id="SSF53098">
    <property type="entry name" value="Ribonuclease H-like"/>
    <property type="match status" value="1"/>
</dbReference>
<gene>
    <name evidence="3" type="ORF">CCACVL1_24311</name>
</gene>
<dbReference type="Gramene" id="OMO60242">
    <property type="protein sequence ID" value="OMO60242"/>
    <property type="gene ID" value="CCACVL1_24311"/>
</dbReference>
<dbReference type="Proteomes" id="UP000188268">
    <property type="component" value="Unassembled WGS sequence"/>
</dbReference>
<dbReference type="STRING" id="210143.A0A1R3GQ92"/>